<feature type="domain" description="STAS" evidence="3">
    <location>
        <begin position="19"/>
        <end position="119"/>
    </location>
</feature>
<dbReference type="PANTHER" id="PTHR33495:SF2">
    <property type="entry name" value="ANTI-SIGMA FACTOR ANTAGONIST TM_1081-RELATED"/>
    <property type="match status" value="1"/>
</dbReference>
<dbReference type="EMBL" id="CP048209">
    <property type="protein sequence ID" value="QHT59553.1"/>
    <property type="molecule type" value="Genomic_DNA"/>
</dbReference>
<reference evidence="4 5" key="1">
    <citation type="submission" date="2020-01" db="EMBL/GenBank/DDBJ databases">
        <title>Paenibacillus sp. nov., isolated from tomato rhizosphere.</title>
        <authorList>
            <person name="Weon H.-Y."/>
            <person name="Lee S.A."/>
        </authorList>
    </citation>
    <scope>NUCLEOTIDE SEQUENCE [LARGE SCALE GENOMIC DNA]</scope>
    <source>
        <strain evidence="4 5">12200R-189</strain>
    </source>
</reference>
<keyword evidence="5" id="KW-1185">Reference proteome</keyword>
<evidence type="ECO:0000256" key="2">
    <source>
        <dbReference type="RuleBase" id="RU003749"/>
    </source>
</evidence>
<sequence length="119" mass="13505">MRYQYVYRSVVAMKHNDKLFVRTENQTGKCTVYIGGELDLESAVQMRAVMSPLIELTDRELVLNLRELHYVDSTGIGILVSVLKARHANEAPFSVEAVPPHIRKLFDMTGITPFLIKQA</sequence>
<dbReference type="PROSITE" id="PS50801">
    <property type="entry name" value="STAS"/>
    <property type="match status" value="1"/>
</dbReference>
<dbReference type="NCBIfam" id="TIGR00377">
    <property type="entry name" value="ant_ant_sig"/>
    <property type="match status" value="1"/>
</dbReference>
<dbReference type="CDD" id="cd07043">
    <property type="entry name" value="STAS_anti-anti-sigma_factors"/>
    <property type="match status" value="1"/>
</dbReference>
<name>A0A6C0FVT9_9BACL</name>
<proteinExistence type="inferred from homology"/>
<dbReference type="Pfam" id="PF01740">
    <property type="entry name" value="STAS"/>
    <property type="match status" value="1"/>
</dbReference>
<evidence type="ECO:0000256" key="1">
    <source>
        <dbReference type="ARBA" id="ARBA00009013"/>
    </source>
</evidence>
<organism evidence="4 5">
    <name type="scientific">Paenibacillus lycopersici</name>
    <dbReference type="NCBI Taxonomy" id="2704462"/>
    <lineage>
        <taxon>Bacteria</taxon>
        <taxon>Bacillati</taxon>
        <taxon>Bacillota</taxon>
        <taxon>Bacilli</taxon>
        <taxon>Bacillales</taxon>
        <taxon>Paenibacillaceae</taxon>
        <taxon>Paenibacillus</taxon>
    </lineage>
</organism>
<dbReference type="AlphaFoldDB" id="A0A6C0FVT9"/>
<dbReference type="SUPFAM" id="SSF52091">
    <property type="entry name" value="SpoIIaa-like"/>
    <property type="match status" value="1"/>
</dbReference>
<evidence type="ECO:0000259" key="3">
    <source>
        <dbReference type="PROSITE" id="PS50801"/>
    </source>
</evidence>
<gene>
    <name evidence="4" type="ORF">GXP70_06025</name>
</gene>
<evidence type="ECO:0000313" key="5">
    <source>
        <dbReference type="Proteomes" id="UP000476064"/>
    </source>
</evidence>
<dbReference type="KEGG" id="plyc:GXP70_06025"/>
<dbReference type="InterPro" id="IPR003658">
    <property type="entry name" value="Anti-sigma_ant"/>
</dbReference>
<protein>
    <recommendedName>
        <fullName evidence="2">Anti-sigma factor antagonist</fullName>
    </recommendedName>
</protein>
<comment type="similarity">
    <text evidence="1 2">Belongs to the anti-sigma-factor antagonist family.</text>
</comment>
<dbReference type="InterPro" id="IPR002645">
    <property type="entry name" value="STAS_dom"/>
</dbReference>
<accession>A0A6C0FVT9</accession>
<dbReference type="Gene3D" id="3.30.750.24">
    <property type="entry name" value="STAS domain"/>
    <property type="match status" value="1"/>
</dbReference>
<evidence type="ECO:0000313" key="4">
    <source>
        <dbReference type="EMBL" id="QHT59553.1"/>
    </source>
</evidence>
<dbReference type="GO" id="GO:0043856">
    <property type="term" value="F:anti-sigma factor antagonist activity"/>
    <property type="evidence" value="ECO:0007669"/>
    <property type="project" value="InterPro"/>
</dbReference>
<dbReference type="Proteomes" id="UP000476064">
    <property type="component" value="Chromosome"/>
</dbReference>
<dbReference type="PANTHER" id="PTHR33495">
    <property type="entry name" value="ANTI-SIGMA FACTOR ANTAGONIST TM_1081-RELATED-RELATED"/>
    <property type="match status" value="1"/>
</dbReference>
<dbReference type="InterPro" id="IPR036513">
    <property type="entry name" value="STAS_dom_sf"/>
</dbReference>